<organism evidence="1">
    <name type="scientific">Anguilla anguilla</name>
    <name type="common">European freshwater eel</name>
    <name type="synonym">Muraena anguilla</name>
    <dbReference type="NCBI Taxonomy" id="7936"/>
    <lineage>
        <taxon>Eukaryota</taxon>
        <taxon>Metazoa</taxon>
        <taxon>Chordata</taxon>
        <taxon>Craniata</taxon>
        <taxon>Vertebrata</taxon>
        <taxon>Euteleostomi</taxon>
        <taxon>Actinopterygii</taxon>
        <taxon>Neopterygii</taxon>
        <taxon>Teleostei</taxon>
        <taxon>Anguilliformes</taxon>
        <taxon>Anguillidae</taxon>
        <taxon>Anguilla</taxon>
    </lineage>
</organism>
<reference evidence="1" key="2">
    <citation type="journal article" date="2015" name="Fish Shellfish Immunol.">
        <title>Early steps in the European eel (Anguilla anguilla)-Vibrio vulnificus interaction in the gills: Role of the RtxA13 toxin.</title>
        <authorList>
            <person name="Callol A."/>
            <person name="Pajuelo D."/>
            <person name="Ebbesson L."/>
            <person name="Teles M."/>
            <person name="MacKenzie S."/>
            <person name="Amaro C."/>
        </authorList>
    </citation>
    <scope>NUCLEOTIDE SEQUENCE</scope>
</reference>
<dbReference type="EMBL" id="GBXM01086235">
    <property type="protein sequence ID" value="JAH22342.1"/>
    <property type="molecule type" value="Transcribed_RNA"/>
</dbReference>
<sequence length="53" mass="5793">MRSSVSIPLKKNVLCNIGISLSHFHNCSLKQFGLKCFLSSPSETVAAAPQWIC</sequence>
<reference evidence="1" key="1">
    <citation type="submission" date="2014-11" db="EMBL/GenBank/DDBJ databases">
        <authorList>
            <person name="Amaro Gonzalez C."/>
        </authorList>
    </citation>
    <scope>NUCLEOTIDE SEQUENCE</scope>
</reference>
<proteinExistence type="predicted"/>
<dbReference type="AlphaFoldDB" id="A0A0E9R0S8"/>
<name>A0A0E9R0S8_ANGAN</name>
<evidence type="ECO:0000313" key="1">
    <source>
        <dbReference type="EMBL" id="JAH22342.1"/>
    </source>
</evidence>
<accession>A0A0E9R0S8</accession>
<protein>
    <submittedName>
        <fullName evidence="1">Uncharacterized protein</fullName>
    </submittedName>
</protein>